<proteinExistence type="predicted"/>
<dbReference type="OrthoDB" id="3355217at2759"/>
<evidence type="ECO:0000313" key="2">
    <source>
        <dbReference type="Proteomes" id="UP000276133"/>
    </source>
</evidence>
<dbReference type="InterPro" id="IPR052789">
    <property type="entry name" value="SSUH2_homolog"/>
</dbReference>
<dbReference type="AlphaFoldDB" id="A0A3M7PB15"/>
<dbReference type="EMBL" id="REGN01012293">
    <property type="protein sequence ID" value="RMZ96223.1"/>
    <property type="molecule type" value="Genomic_DNA"/>
</dbReference>
<dbReference type="PANTHER" id="PTHR48465:SF1">
    <property type="entry name" value="PROTEIN SSUH2 HOMOLOG"/>
    <property type="match status" value="1"/>
</dbReference>
<evidence type="ECO:0000313" key="1">
    <source>
        <dbReference type="EMBL" id="RMZ96223.1"/>
    </source>
</evidence>
<dbReference type="PANTHER" id="PTHR48465">
    <property type="entry name" value="PROTEIN SSUH2 HOMOLOG"/>
    <property type="match status" value="1"/>
</dbReference>
<keyword evidence="2" id="KW-1185">Reference proteome</keyword>
<dbReference type="EMBL" id="REGN01012293">
    <property type="protein sequence ID" value="RMZ96224.1"/>
    <property type="molecule type" value="Genomic_DNA"/>
</dbReference>
<dbReference type="Proteomes" id="UP000276133">
    <property type="component" value="Unassembled WGS sequence"/>
</dbReference>
<sequence>MYNVNYGYQDELVNDPPPAYPDNPSCPGYQIGFCPPEPINVKPEINSEPVAFKDASALSEQEAKEVLANYVSEKCCYGKGPVKNLEIIEMLTTNTFQYTLETFTENRATSYVYEPSSNQIIINNGMAPPHPWDIPVSPGQMFICKKCHGRGNYICNLCNGRGSKSCFHCNGSGRGGIDQKERCIHCSGSGNEACNSCSRTGYKICRTCAGSGRLRWYLQLIVEFKNNKDDFFSKTEFVPDKLLKKCVVETIFSDTNYRVFPVTNHPNQYINEASSNLLNQHLNKFSQSRILSQRHEIKSIPVTGVKHLYKTKMYNFVVFGLDNKLADAI</sequence>
<comment type="caution">
    <text evidence="1">The sequence shown here is derived from an EMBL/GenBank/DDBJ whole genome shotgun (WGS) entry which is preliminary data.</text>
</comment>
<protein>
    <submittedName>
        <fullName evidence="1">SSUH2-like protein</fullName>
    </submittedName>
</protein>
<gene>
    <name evidence="1" type="ORF">BpHYR1_032247</name>
</gene>
<accession>A0A3M7PB15</accession>
<organism evidence="1 2">
    <name type="scientific">Brachionus plicatilis</name>
    <name type="common">Marine rotifer</name>
    <name type="synonym">Brachionus muelleri</name>
    <dbReference type="NCBI Taxonomy" id="10195"/>
    <lineage>
        <taxon>Eukaryota</taxon>
        <taxon>Metazoa</taxon>
        <taxon>Spiralia</taxon>
        <taxon>Gnathifera</taxon>
        <taxon>Rotifera</taxon>
        <taxon>Eurotatoria</taxon>
        <taxon>Monogononta</taxon>
        <taxon>Pseudotrocha</taxon>
        <taxon>Ploima</taxon>
        <taxon>Brachionidae</taxon>
        <taxon>Brachionus</taxon>
    </lineage>
</organism>
<reference evidence="1 2" key="1">
    <citation type="journal article" date="2018" name="Sci. Rep.">
        <title>Genomic signatures of local adaptation to the degree of environmental predictability in rotifers.</title>
        <authorList>
            <person name="Franch-Gras L."/>
            <person name="Hahn C."/>
            <person name="Garcia-Roger E.M."/>
            <person name="Carmona M.J."/>
            <person name="Serra M."/>
            <person name="Gomez A."/>
        </authorList>
    </citation>
    <scope>NUCLEOTIDE SEQUENCE [LARGE SCALE GENOMIC DNA]</scope>
    <source>
        <strain evidence="1">HYR1</strain>
    </source>
</reference>
<name>A0A3M7PB15_BRAPC</name>